<feature type="domain" description="Alcohol dehydrogenase-like N-terminal" evidence="7">
    <location>
        <begin position="26"/>
        <end position="153"/>
    </location>
</feature>
<feature type="domain" description="Alcohol dehydrogenase-like C-terminal" evidence="6">
    <location>
        <begin position="196"/>
        <end position="266"/>
    </location>
</feature>
<proteinExistence type="inferred from homology"/>
<dbReference type="InterPro" id="IPR013154">
    <property type="entry name" value="ADH-like_N"/>
</dbReference>
<dbReference type="EMBL" id="VCDI01000003">
    <property type="protein sequence ID" value="TLU72437.1"/>
    <property type="molecule type" value="Genomic_DNA"/>
</dbReference>
<dbReference type="GO" id="GO:0008270">
    <property type="term" value="F:zinc ion binding"/>
    <property type="evidence" value="ECO:0007669"/>
    <property type="project" value="InterPro"/>
</dbReference>
<dbReference type="InterPro" id="IPR013149">
    <property type="entry name" value="ADH-like_C"/>
</dbReference>
<evidence type="ECO:0000256" key="4">
    <source>
        <dbReference type="ARBA" id="ARBA00023002"/>
    </source>
</evidence>
<reference evidence="8 9" key="1">
    <citation type="submission" date="2019-05" db="EMBL/GenBank/DDBJ databases">
        <authorList>
            <person name="Pankratov T."/>
            <person name="Grouzdev D."/>
        </authorList>
    </citation>
    <scope>NUCLEOTIDE SEQUENCE [LARGE SCALE GENOMIC DNA]</scope>
    <source>
        <strain evidence="8 9">KEBCLARHB70R</strain>
    </source>
</reference>
<keyword evidence="2 5" id="KW-0479">Metal-binding</keyword>
<protein>
    <submittedName>
        <fullName evidence="8">Glutathione-dependent formaldehyde dehydrogenase</fullName>
    </submittedName>
</protein>
<dbReference type="SUPFAM" id="SSF50129">
    <property type="entry name" value="GroES-like"/>
    <property type="match status" value="1"/>
</dbReference>
<evidence type="ECO:0000259" key="6">
    <source>
        <dbReference type="Pfam" id="PF00107"/>
    </source>
</evidence>
<comment type="similarity">
    <text evidence="5">Belongs to the zinc-containing alcohol dehydrogenase family.</text>
</comment>
<gene>
    <name evidence="8" type="ORF">FE263_10215</name>
</gene>
<keyword evidence="3 5" id="KW-0862">Zinc</keyword>
<comment type="caution">
    <text evidence="8">The sequence shown here is derived from an EMBL/GenBank/DDBJ whole genome shotgun (WGS) entry which is preliminary data.</text>
</comment>
<evidence type="ECO:0000259" key="7">
    <source>
        <dbReference type="Pfam" id="PF08240"/>
    </source>
</evidence>
<evidence type="ECO:0000313" key="9">
    <source>
        <dbReference type="Proteomes" id="UP000305654"/>
    </source>
</evidence>
<dbReference type="Pfam" id="PF00107">
    <property type="entry name" value="ADH_zinc_N"/>
    <property type="match status" value="1"/>
</dbReference>
<dbReference type="InterPro" id="IPR011032">
    <property type="entry name" value="GroES-like_sf"/>
</dbReference>
<comment type="cofactor">
    <cofactor evidence="1 5">
        <name>Zn(2+)</name>
        <dbReference type="ChEBI" id="CHEBI:29105"/>
    </cofactor>
</comment>
<name>A0A5R9J7F1_9PROT</name>
<dbReference type="PANTHER" id="PTHR42813:SF2">
    <property type="entry name" value="DEHYDROGENASE, ZINC-CONTAINING, PUTATIVE (AFU_ORTHOLOGUE AFUA_2G02810)-RELATED"/>
    <property type="match status" value="1"/>
</dbReference>
<accession>A0A5R9J7F1</accession>
<dbReference type="Gene3D" id="3.40.50.720">
    <property type="entry name" value="NAD(P)-binding Rossmann-like Domain"/>
    <property type="match status" value="1"/>
</dbReference>
<dbReference type="InterPro" id="IPR002328">
    <property type="entry name" value="ADH_Zn_CS"/>
</dbReference>
<dbReference type="Pfam" id="PF08240">
    <property type="entry name" value="ADH_N"/>
    <property type="match status" value="1"/>
</dbReference>
<evidence type="ECO:0000313" key="8">
    <source>
        <dbReference type="EMBL" id="TLU72437.1"/>
    </source>
</evidence>
<dbReference type="PROSITE" id="PS00059">
    <property type="entry name" value="ADH_ZINC"/>
    <property type="match status" value="1"/>
</dbReference>
<keyword evidence="9" id="KW-1185">Reference proteome</keyword>
<dbReference type="RefSeq" id="WP_138325899.1">
    <property type="nucleotide sequence ID" value="NZ_VCDI01000003.1"/>
</dbReference>
<dbReference type="Gene3D" id="3.90.180.10">
    <property type="entry name" value="Medium-chain alcohol dehydrogenases, catalytic domain"/>
    <property type="match status" value="1"/>
</dbReference>
<sequence>MRALCWHGKGDIRCDTVPDPSIEDSRDIILKVSSCAICGSDLHLMDGQMPTMESGDVLGHEFMGEVVETGSAITGFRKGDRVVVPFNINCGSCRQCKLGNWASCTVSNRNGEMAAKQFGYPTAGLFGYSHLTGGYAGGQAEYVRVPMADVAPMKVPDGMTDEQALFLSDILPTGWQAAAYCDIKGGEIVAIWGAGPVGLFAIKSAAVMGAARIIAIETVPERIALARKAGATDIIDYANDDVMARIKEISNGEGADAVIDCVGMEASAGHGMFNLLSAVQEKLTSTQRPYALEQMIQAVRPSGIVSVPGVYGGPVPVNMAAVVQKGLTIRSGQTHVKRWLGDLTRLIQDGTIDPTFLITHRSSRLEDGPELYKTFRDKTDNCVKVVFHPGGTSLPQA</sequence>
<evidence type="ECO:0000256" key="1">
    <source>
        <dbReference type="ARBA" id="ARBA00001947"/>
    </source>
</evidence>
<evidence type="ECO:0000256" key="5">
    <source>
        <dbReference type="RuleBase" id="RU361277"/>
    </source>
</evidence>
<evidence type="ECO:0000256" key="3">
    <source>
        <dbReference type="ARBA" id="ARBA00022833"/>
    </source>
</evidence>
<dbReference type="Proteomes" id="UP000305654">
    <property type="component" value="Unassembled WGS sequence"/>
</dbReference>
<dbReference type="AlphaFoldDB" id="A0A5R9J7F1"/>
<dbReference type="SUPFAM" id="SSF51735">
    <property type="entry name" value="NAD(P)-binding Rossmann-fold domains"/>
    <property type="match status" value="1"/>
</dbReference>
<evidence type="ECO:0000256" key="2">
    <source>
        <dbReference type="ARBA" id="ARBA00022723"/>
    </source>
</evidence>
<dbReference type="GO" id="GO:0016491">
    <property type="term" value="F:oxidoreductase activity"/>
    <property type="evidence" value="ECO:0007669"/>
    <property type="project" value="UniProtKB-KW"/>
</dbReference>
<dbReference type="CDD" id="cd08283">
    <property type="entry name" value="FDH_like_1"/>
    <property type="match status" value="1"/>
</dbReference>
<dbReference type="OrthoDB" id="9773078at2"/>
<organism evidence="8 9">
    <name type="scientific">Lichenicoccus roseus</name>
    <dbReference type="NCBI Taxonomy" id="2683649"/>
    <lineage>
        <taxon>Bacteria</taxon>
        <taxon>Pseudomonadati</taxon>
        <taxon>Pseudomonadota</taxon>
        <taxon>Alphaproteobacteria</taxon>
        <taxon>Acetobacterales</taxon>
        <taxon>Acetobacteraceae</taxon>
        <taxon>Lichenicoccus</taxon>
    </lineage>
</organism>
<keyword evidence="4" id="KW-0560">Oxidoreductase</keyword>
<dbReference type="InterPro" id="IPR036291">
    <property type="entry name" value="NAD(P)-bd_dom_sf"/>
</dbReference>
<dbReference type="PANTHER" id="PTHR42813">
    <property type="entry name" value="ZINC-TYPE ALCOHOL DEHYDROGENASE-LIKE"/>
    <property type="match status" value="1"/>
</dbReference>